<protein>
    <submittedName>
        <fullName evidence="1">Uncharacterized protein</fullName>
    </submittedName>
</protein>
<reference evidence="1" key="1">
    <citation type="journal article" date="2020" name="Stud. Mycol.">
        <title>101 Dothideomycetes genomes: a test case for predicting lifestyles and emergence of pathogens.</title>
        <authorList>
            <person name="Haridas S."/>
            <person name="Albert R."/>
            <person name="Binder M."/>
            <person name="Bloem J."/>
            <person name="Labutti K."/>
            <person name="Salamov A."/>
            <person name="Andreopoulos B."/>
            <person name="Baker S."/>
            <person name="Barry K."/>
            <person name="Bills G."/>
            <person name="Bluhm B."/>
            <person name="Cannon C."/>
            <person name="Castanera R."/>
            <person name="Culley D."/>
            <person name="Daum C."/>
            <person name="Ezra D."/>
            <person name="Gonzalez J."/>
            <person name="Henrissat B."/>
            <person name="Kuo A."/>
            <person name="Liang C."/>
            <person name="Lipzen A."/>
            <person name="Lutzoni F."/>
            <person name="Magnuson J."/>
            <person name="Mondo S."/>
            <person name="Nolan M."/>
            <person name="Ohm R."/>
            <person name="Pangilinan J."/>
            <person name="Park H.-J."/>
            <person name="Ramirez L."/>
            <person name="Alfaro M."/>
            <person name="Sun H."/>
            <person name="Tritt A."/>
            <person name="Yoshinaga Y."/>
            <person name="Zwiers L.-H."/>
            <person name="Turgeon B."/>
            <person name="Goodwin S."/>
            <person name="Spatafora J."/>
            <person name="Crous P."/>
            <person name="Grigoriev I."/>
        </authorList>
    </citation>
    <scope>NUCLEOTIDE SEQUENCE</scope>
    <source>
        <strain evidence="1">CBS 115976</strain>
    </source>
</reference>
<accession>A0A6A6U986</accession>
<sequence>MLASPPSKSVFSSIFLAVQALHGLELSDSLRLNANIAWCEALGICIDKYAAISVPQCRVVFSDCQTYCTTTVARMVFAFKYLTFAFSLSASASIFARHAELHVARSPAVTPRAALPEPNILEALFARQAGACAISTDTLCPDGSGCCSSGAACYTSNGVGLCSQACPAGGPVCTFNGGVAGCCNVGDACGSTACIPGGAGASTTTSVILGGATTSGSITGSATTQGGPSVTSSSSEGLCNLGASTCTWPGSTTMTACCSSGLICATVPGFCATPAPSLGLNSTSVATVSKNSTLTSTSTKTTPTTSVGAATTVGATAAPSKAIGATTGASWIGGVLGFGAMFLGV</sequence>
<gene>
    <name evidence="1" type="ORF">BT63DRAFT_426098</name>
</gene>
<keyword evidence="2" id="KW-1185">Reference proteome</keyword>
<proteinExistence type="predicted"/>
<dbReference type="AlphaFoldDB" id="A0A6A6U986"/>
<evidence type="ECO:0000313" key="1">
    <source>
        <dbReference type="EMBL" id="KAF2668835.1"/>
    </source>
</evidence>
<name>A0A6A6U986_9PEZI</name>
<dbReference type="Proteomes" id="UP000799302">
    <property type="component" value="Unassembled WGS sequence"/>
</dbReference>
<dbReference type="EMBL" id="MU004236">
    <property type="protein sequence ID" value="KAF2668835.1"/>
    <property type="molecule type" value="Genomic_DNA"/>
</dbReference>
<evidence type="ECO:0000313" key="2">
    <source>
        <dbReference type="Proteomes" id="UP000799302"/>
    </source>
</evidence>
<dbReference type="OrthoDB" id="4227144at2759"/>
<organism evidence="1 2">
    <name type="scientific">Microthyrium microscopicum</name>
    <dbReference type="NCBI Taxonomy" id="703497"/>
    <lineage>
        <taxon>Eukaryota</taxon>
        <taxon>Fungi</taxon>
        <taxon>Dikarya</taxon>
        <taxon>Ascomycota</taxon>
        <taxon>Pezizomycotina</taxon>
        <taxon>Dothideomycetes</taxon>
        <taxon>Dothideomycetes incertae sedis</taxon>
        <taxon>Microthyriales</taxon>
        <taxon>Microthyriaceae</taxon>
        <taxon>Microthyrium</taxon>
    </lineage>
</organism>